<dbReference type="EMBL" id="JABXWT010000008">
    <property type="protein sequence ID" value="NVO56994.1"/>
    <property type="molecule type" value="Genomic_DNA"/>
</dbReference>
<dbReference type="PROSITE" id="PS50987">
    <property type="entry name" value="HTH_ARSR_2"/>
    <property type="match status" value="1"/>
</dbReference>
<keyword evidence="4" id="KW-1133">Transmembrane helix</keyword>
<keyword evidence="4" id="KW-0472">Membrane</keyword>
<dbReference type="PRINTS" id="PR00778">
    <property type="entry name" value="HTHARSR"/>
</dbReference>
<dbReference type="InterPro" id="IPR051011">
    <property type="entry name" value="Metal_resp_trans_reg"/>
</dbReference>
<evidence type="ECO:0000256" key="3">
    <source>
        <dbReference type="ARBA" id="ARBA00023163"/>
    </source>
</evidence>
<dbReference type="InterPro" id="IPR036388">
    <property type="entry name" value="WH-like_DNA-bd_sf"/>
</dbReference>
<feature type="domain" description="HTH arsR-type" evidence="5">
    <location>
        <begin position="1"/>
        <end position="95"/>
    </location>
</feature>
<organism evidence="6 7">
    <name type="scientific">Ruegeria haliotis</name>
    <dbReference type="NCBI Taxonomy" id="2747601"/>
    <lineage>
        <taxon>Bacteria</taxon>
        <taxon>Pseudomonadati</taxon>
        <taxon>Pseudomonadota</taxon>
        <taxon>Alphaproteobacteria</taxon>
        <taxon>Rhodobacterales</taxon>
        <taxon>Roseobacteraceae</taxon>
        <taxon>Ruegeria</taxon>
    </lineage>
</organism>
<evidence type="ECO:0000259" key="5">
    <source>
        <dbReference type="PROSITE" id="PS50987"/>
    </source>
</evidence>
<dbReference type="InterPro" id="IPR001845">
    <property type="entry name" value="HTH_ArsR_DNA-bd_dom"/>
</dbReference>
<feature type="transmembrane region" description="Helical" evidence="4">
    <location>
        <begin position="71"/>
        <end position="88"/>
    </location>
</feature>
<dbReference type="PANTHER" id="PTHR43132">
    <property type="entry name" value="ARSENICAL RESISTANCE OPERON REPRESSOR ARSR-RELATED"/>
    <property type="match status" value="1"/>
</dbReference>
<dbReference type="Pfam" id="PF12840">
    <property type="entry name" value="HTH_20"/>
    <property type="match status" value="1"/>
</dbReference>
<keyword evidence="2" id="KW-0238">DNA-binding</keyword>
<sequence length="109" mass="11930">MDEKDAIAMLGALSQEMRLRIIRYLIGRGDDGASAGEIAEAMDAISSKASFHLSALERAGLITSERQSRKIIYRVSFLGLGGLLSFILNDCCSNHPDIREHCGLPNFEC</sequence>
<keyword evidence="7" id="KW-1185">Reference proteome</keyword>
<dbReference type="NCBIfam" id="NF033788">
    <property type="entry name" value="HTH_metalloreg"/>
    <property type="match status" value="1"/>
</dbReference>
<name>A0ABX2PS61_9RHOB</name>
<dbReference type="InterPro" id="IPR011991">
    <property type="entry name" value="ArsR-like_HTH"/>
</dbReference>
<dbReference type="CDD" id="cd00090">
    <property type="entry name" value="HTH_ARSR"/>
    <property type="match status" value="1"/>
</dbReference>
<protein>
    <submittedName>
        <fullName evidence="6">Helix-turn-helix transcriptional regulator</fullName>
    </submittedName>
</protein>
<dbReference type="RefSeq" id="WP_176865974.1">
    <property type="nucleotide sequence ID" value="NZ_JABXWT010000008.1"/>
</dbReference>
<dbReference type="SUPFAM" id="SSF46785">
    <property type="entry name" value="Winged helix' DNA-binding domain"/>
    <property type="match status" value="1"/>
</dbReference>
<reference evidence="6 7" key="1">
    <citation type="submission" date="2020-06" db="EMBL/GenBank/DDBJ databases">
        <authorList>
            <person name="Cao W.R."/>
        </authorList>
    </citation>
    <scope>NUCLEOTIDE SEQUENCE [LARGE SCALE GENOMIC DNA]</scope>
    <source>
        <strain evidence="6 7">B1Z28</strain>
    </source>
</reference>
<evidence type="ECO:0000256" key="1">
    <source>
        <dbReference type="ARBA" id="ARBA00023015"/>
    </source>
</evidence>
<keyword evidence="3" id="KW-0804">Transcription</keyword>
<dbReference type="InterPro" id="IPR036390">
    <property type="entry name" value="WH_DNA-bd_sf"/>
</dbReference>
<keyword evidence="4" id="KW-0812">Transmembrane</keyword>
<evidence type="ECO:0000313" key="7">
    <source>
        <dbReference type="Proteomes" id="UP000630805"/>
    </source>
</evidence>
<dbReference type="PANTHER" id="PTHR43132:SF2">
    <property type="entry name" value="ARSENICAL RESISTANCE OPERON REPRESSOR ARSR-RELATED"/>
    <property type="match status" value="1"/>
</dbReference>
<dbReference type="Proteomes" id="UP000630805">
    <property type="component" value="Unassembled WGS sequence"/>
</dbReference>
<gene>
    <name evidence="6" type="ORF">HW561_14455</name>
</gene>
<keyword evidence="1" id="KW-0805">Transcription regulation</keyword>
<accession>A0ABX2PS61</accession>
<evidence type="ECO:0000256" key="4">
    <source>
        <dbReference type="SAM" id="Phobius"/>
    </source>
</evidence>
<proteinExistence type="predicted"/>
<dbReference type="Gene3D" id="1.10.10.10">
    <property type="entry name" value="Winged helix-like DNA-binding domain superfamily/Winged helix DNA-binding domain"/>
    <property type="match status" value="1"/>
</dbReference>
<dbReference type="SMART" id="SM00418">
    <property type="entry name" value="HTH_ARSR"/>
    <property type="match status" value="1"/>
</dbReference>
<comment type="caution">
    <text evidence="6">The sequence shown here is derived from an EMBL/GenBank/DDBJ whole genome shotgun (WGS) entry which is preliminary data.</text>
</comment>
<evidence type="ECO:0000313" key="6">
    <source>
        <dbReference type="EMBL" id="NVO56994.1"/>
    </source>
</evidence>
<evidence type="ECO:0000256" key="2">
    <source>
        <dbReference type="ARBA" id="ARBA00023125"/>
    </source>
</evidence>